<dbReference type="Gene3D" id="3.40.1380.20">
    <property type="entry name" value="Pyruvate kinase, C-terminal domain"/>
    <property type="match status" value="1"/>
</dbReference>
<dbReference type="InterPro" id="IPR001697">
    <property type="entry name" value="Pyr_Knase"/>
</dbReference>
<keyword evidence="8 14" id="KW-0418">Kinase</keyword>
<evidence type="ECO:0000256" key="14">
    <source>
        <dbReference type="RuleBase" id="RU000504"/>
    </source>
</evidence>
<organism evidence="18 19">
    <name type="scientific">Tautonia plasticadhaerens</name>
    <dbReference type="NCBI Taxonomy" id="2527974"/>
    <lineage>
        <taxon>Bacteria</taxon>
        <taxon>Pseudomonadati</taxon>
        <taxon>Planctomycetota</taxon>
        <taxon>Planctomycetia</taxon>
        <taxon>Isosphaerales</taxon>
        <taxon>Isosphaeraceae</taxon>
        <taxon>Tautonia</taxon>
    </lineage>
</organism>
<dbReference type="NCBIfam" id="NF004491">
    <property type="entry name" value="PRK05826.1"/>
    <property type="match status" value="1"/>
</dbReference>
<accession>A0A518GYP3</accession>
<dbReference type="Gene3D" id="2.40.33.10">
    <property type="entry name" value="PK beta-barrel domain-like"/>
    <property type="match status" value="1"/>
</dbReference>
<dbReference type="SUPFAM" id="SSF52935">
    <property type="entry name" value="PK C-terminal domain-like"/>
    <property type="match status" value="1"/>
</dbReference>
<dbReference type="GO" id="GO:0004743">
    <property type="term" value="F:pyruvate kinase activity"/>
    <property type="evidence" value="ECO:0007669"/>
    <property type="project" value="UniProtKB-UniRule"/>
</dbReference>
<evidence type="ECO:0000256" key="12">
    <source>
        <dbReference type="ARBA" id="ARBA00023317"/>
    </source>
</evidence>
<evidence type="ECO:0000256" key="11">
    <source>
        <dbReference type="ARBA" id="ARBA00023152"/>
    </source>
</evidence>
<dbReference type="Pfam" id="PF00224">
    <property type="entry name" value="PK"/>
    <property type="match status" value="1"/>
</dbReference>
<keyword evidence="11 14" id="KW-0324">Glycolysis</keyword>
<dbReference type="Gene3D" id="3.20.20.60">
    <property type="entry name" value="Phosphoenolpyruvate-binding domains"/>
    <property type="match status" value="1"/>
</dbReference>
<dbReference type="EC" id="2.7.1.40" evidence="4 13"/>
<evidence type="ECO:0000256" key="4">
    <source>
        <dbReference type="ARBA" id="ARBA00012142"/>
    </source>
</evidence>
<evidence type="ECO:0000313" key="19">
    <source>
        <dbReference type="Proteomes" id="UP000317835"/>
    </source>
</evidence>
<dbReference type="NCBIfam" id="TIGR01064">
    <property type="entry name" value="pyruv_kin"/>
    <property type="match status" value="1"/>
</dbReference>
<keyword evidence="5 14" id="KW-0808">Transferase</keyword>
<dbReference type="InterPro" id="IPR015813">
    <property type="entry name" value="Pyrv/PenolPyrv_kinase-like_dom"/>
</dbReference>
<evidence type="ECO:0000256" key="7">
    <source>
        <dbReference type="ARBA" id="ARBA00022741"/>
    </source>
</evidence>
<dbReference type="RefSeq" id="WP_145267999.1">
    <property type="nucleotide sequence ID" value="NZ_CP036426.1"/>
</dbReference>
<proteinExistence type="inferred from homology"/>
<evidence type="ECO:0000256" key="8">
    <source>
        <dbReference type="ARBA" id="ARBA00022777"/>
    </source>
</evidence>
<evidence type="ECO:0000256" key="1">
    <source>
        <dbReference type="ARBA" id="ARBA00001958"/>
    </source>
</evidence>
<evidence type="ECO:0000256" key="9">
    <source>
        <dbReference type="ARBA" id="ARBA00022840"/>
    </source>
</evidence>
<dbReference type="Proteomes" id="UP000317835">
    <property type="component" value="Chromosome"/>
</dbReference>
<protein>
    <recommendedName>
        <fullName evidence="4 13">Pyruvate kinase</fullName>
        <ecNumber evidence="4 13">2.7.1.40</ecNumber>
    </recommendedName>
</protein>
<evidence type="ECO:0000259" key="17">
    <source>
        <dbReference type="Pfam" id="PF02887"/>
    </source>
</evidence>
<dbReference type="UniPathway" id="UPA00109">
    <property type="reaction ID" value="UER00188"/>
</dbReference>
<keyword evidence="10 14" id="KW-0460">Magnesium</keyword>
<evidence type="ECO:0000256" key="2">
    <source>
        <dbReference type="ARBA" id="ARBA00004997"/>
    </source>
</evidence>
<feature type="region of interest" description="Disordered" evidence="15">
    <location>
        <begin position="339"/>
        <end position="359"/>
    </location>
</feature>
<name>A0A518GYP3_9BACT</name>
<gene>
    <name evidence="18" type="primary">pyk</name>
    <name evidence="18" type="ORF">ElP_15280</name>
</gene>
<comment type="pathway">
    <text evidence="2 14">Carbohydrate degradation; glycolysis; pyruvate from D-glyceraldehyde 3-phosphate: step 5/5.</text>
</comment>
<keyword evidence="12 18" id="KW-0670">Pyruvate</keyword>
<sequence>MRIDADESLAGVRTKIVATVGPASRAPEVLGKLLDAGVDVFRLNFSHGSQDDHSATLADIRRVAAERERAVGVLMDLGGPKIRLGELPGGMLSCELDAEYALVRGPGGAEGELTCTYPDLPDDLTIGDPVLFADGTVGMEVVDRSPGRAVLKVVLPGQIRSRQGINVPGSGLSLPSLTDKDLGDLDWAADHDVDFIALSFVRSGTDLARLRHELDRRNIKAKVIAKVEKPQAVDELESILALSDVVMVARGDLGVEVDVARVPAIQKRILVEAHKARVPVIIATQMLNSMERSSRPTRAEASDVFNAAVDGTDAVMLSGETAIGDFPVEAVRTMSRILAEAERPSPSPSTTAPGGPADRAGWISPITEAVVESASLACRRLDAALLVVATRSGRSALAVSMQRNRTPTIALAPSEGVARQLSLLWGVVPLILPGAGSGGDGPVDHALSWAKTKGLVSTGDRVVVLRGFFPDHPTHNTMVVREVEHTA</sequence>
<dbReference type="GO" id="GO:0016301">
    <property type="term" value="F:kinase activity"/>
    <property type="evidence" value="ECO:0007669"/>
    <property type="project" value="UniProtKB-KW"/>
</dbReference>
<comment type="catalytic activity">
    <reaction evidence="14">
        <text>pyruvate + ATP = phosphoenolpyruvate + ADP + H(+)</text>
        <dbReference type="Rhea" id="RHEA:18157"/>
        <dbReference type="ChEBI" id="CHEBI:15361"/>
        <dbReference type="ChEBI" id="CHEBI:15378"/>
        <dbReference type="ChEBI" id="CHEBI:30616"/>
        <dbReference type="ChEBI" id="CHEBI:58702"/>
        <dbReference type="ChEBI" id="CHEBI:456216"/>
        <dbReference type="EC" id="2.7.1.40"/>
    </reaction>
</comment>
<keyword evidence="7" id="KW-0547">Nucleotide-binding</keyword>
<dbReference type="SUPFAM" id="SSF50800">
    <property type="entry name" value="PK beta-barrel domain-like"/>
    <property type="match status" value="1"/>
</dbReference>
<dbReference type="InterPro" id="IPR015795">
    <property type="entry name" value="Pyrv_Knase_C"/>
</dbReference>
<dbReference type="KEGG" id="tpla:ElP_15280"/>
<keyword evidence="9" id="KW-0067">ATP-binding</keyword>
<dbReference type="SUPFAM" id="SSF51621">
    <property type="entry name" value="Phosphoenolpyruvate/pyruvate domain"/>
    <property type="match status" value="1"/>
</dbReference>
<evidence type="ECO:0000259" key="16">
    <source>
        <dbReference type="Pfam" id="PF00224"/>
    </source>
</evidence>
<feature type="domain" description="Pyruvate kinase C-terminal" evidence="17">
    <location>
        <begin position="368"/>
        <end position="480"/>
    </location>
</feature>
<dbReference type="PANTHER" id="PTHR11817">
    <property type="entry name" value="PYRUVATE KINASE"/>
    <property type="match status" value="1"/>
</dbReference>
<evidence type="ECO:0000256" key="15">
    <source>
        <dbReference type="SAM" id="MobiDB-lite"/>
    </source>
</evidence>
<dbReference type="OrthoDB" id="9812123at2"/>
<dbReference type="PROSITE" id="PS00110">
    <property type="entry name" value="PYRUVATE_KINASE"/>
    <property type="match status" value="1"/>
</dbReference>
<dbReference type="PRINTS" id="PR01050">
    <property type="entry name" value="PYRUVTKNASE"/>
</dbReference>
<dbReference type="GO" id="GO:0005524">
    <property type="term" value="F:ATP binding"/>
    <property type="evidence" value="ECO:0007669"/>
    <property type="project" value="UniProtKB-KW"/>
</dbReference>
<dbReference type="GO" id="GO:0000287">
    <property type="term" value="F:magnesium ion binding"/>
    <property type="evidence" value="ECO:0007669"/>
    <property type="project" value="UniProtKB-UniRule"/>
</dbReference>
<evidence type="ECO:0000256" key="5">
    <source>
        <dbReference type="ARBA" id="ARBA00022679"/>
    </source>
</evidence>
<dbReference type="InterPro" id="IPR011037">
    <property type="entry name" value="Pyrv_Knase-like_insert_dom_sf"/>
</dbReference>
<dbReference type="InterPro" id="IPR040442">
    <property type="entry name" value="Pyrv_kinase-like_dom_sf"/>
</dbReference>
<reference evidence="18 19" key="1">
    <citation type="submission" date="2019-02" db="EMBL/GenBank/DDBJ databases">
        <title>Deep-cultivation of Planctomycetes and their phenomic and genomic characterization uncovers novel biology.</title>
        <authorList>
            <person name="Wiegand S."/>
            <person name="Jogler M."/>
            <person name="Boedeker C."/>
            <person name="Pinto D."/>
            <person name="Vollmers J."/>
            <person name="Rivas-Marin E."/>
            <person name="Kohn T."/>
            <person name="Peeters S.H."/>
            <person name="Heuer A."/>
            <person name="Rast P."/>
            <person name="Oberbeckmann S."/>
            <person name="Bunk B."/>
            <person name="Jeske O."/>
            <person name="Meyerdierks A."/>
            <person name="Storesund J.E."/>
            <person name="Kallscheuer N."/>
            <person name="Luecker S."/>
            <person name="Lage O.M."/>
            <person name="Pohl T."/>
            <person name="Merkel B.J."/>
            <person name="Hornburger P."/>
            <person name="Mueller R.-W."/>
            <person name="Bruemmer F."/>
            <person name="Labrenz M."/>
            <person name="Spormann A.M."/>
            <person name="Op den Camp H."/>
            <person name="Overmann J."/>
            <person name="Amann R."/>
            <person name="Jetten M.S.M."/>
            <person name="Mascher T."/>
            <person name="Medema M.H."/>
            <person name="Devos D.P."/>
            <person name="Kaster A.-K."/>
            <person name="Ovreas L."/>
            <person name="Rohde M."/>
            <person name="Galperin M.Y."/>
            <person name="Jogler C."/>
        </authorList>
    </citation>
    <scope>NUCLEOTIDE SEQUENCE [LARGE SCALE GENOMIC DNA]</scope>
    <source>
        <strain evidence="18 19">ElP</strain>
    </source>
</reference>
<dbReference type="Pfam" id="PF02887">
    <property type="entry name" value="PK_C"/>
    <property type="match status" value="1"/>
</dbReference>
<dbReference type="InterPro" id="IPR036918">
    <property type="entry name" value="Pyrv_Knase_C_sf"/>
</dbReference>
<feature type="compositionally biased region" description="Low complexity" evidence="15">
    <location>
        <begin position="348"/>
        <end position="357"/>
    </location>
</feature>
<dbReference type="InterPro" id="IPR015793">
    <property type="entry name" value="Pyrv_Knase_brl"/>
</dbReference>
<evidence type="ECO:0000256" key="13">
    <source>
        <dbReference type="NCBIfam" id="TIGR01064"/>
    </source>
</evidence>
<keyword evidence="19" id="KW-1185">Reference proteome</keyword>
<dbReference type="GO" id="GO:0030955">
    <property type="term" value="F:potassium ion binding"/>
    <property type="evidence" value="ECO:0007669"/>
    <property type="project" value="UniProtKB-UniRule"/>
</dbReference>
<comment type="similarity">
    <text evidence="3 14">Belongs to the pyruvate kinase family.</text>
</comment>
<comment type="cofactor">
    <cofactor evidence="1">
        <name>K(+)</name>
        <dbReference type="ChEBI" id="CHEBI:29103"/>
    </cofactor>
</comment>
<keyword evidence="6" id="KW-0479">Metal-binding</keyword>
<dbReference type="EMBL" id="CP036426">
    <property type="protein sequence ID" value="QDV33652.1"/>
    <property type="molecule type" value="Genomic_DNA"/>
</dbReference>
<evidence type="ECO:0000256" key="6">
    <source>
        <dbReference type="ARBA" id="ARBA00022723"/>
    </source>
</evidence>
<evidence type="ECO:0000313" key="18">
    <source>
        <dbReference type="EMBL" id="QDV33652.1"/>
    </source>
</evidence>
<dbReference type="InterPro" id="IPR015806">
    <property type="entry name" value="Pyrv_Knase_insert_dom_sf"/>
</dbReference>
<feature type="domain" description="Pyruvate kinase barrel" evidence="16">
    <location>
        <begin position="13"/>
        <end position="331"/>
    </location>
</feature>
<dbReference type="InterPro" id="IPR018209">
    <property type="entry name" value="Pyrv_Knase_AS"/>
</dbReference>
<dbReference type="AlphaFoldDB" id="A0A518GYP3"/>
<evidence type="ECO:0000256" key="3">
    <source>
        <dbReference type="ARBA" id="ARBA00008663"/>
    </source>
</evidence>
<evidence type="ECO:0000256" key="10">
    <source>
        <dbReference type="ARBA" id="ARBA00022842"/>
    </source>
</evidence>